<evidence type="ECO:0000256" key="1">
    <source>
        <dbReference type="SAM" id="MobiDB-lite"/>
    </source>
</evidence>
<proteinExistence type="predicted"/>
<accession>A0A914CSX2</accession>
<name>A0A914CSX2_9BILA</name>
<sequence length="155" mass="17787">MFGEFVALSKSPDYRPNAQSTQFIREAIRSEIDAQKCKSNNVLNDSDYTRPVHFRTSSTNSGYRNMPRFPDDDYLSGRRQSLPVVRGPARLLQRLRGAKKGKYNVEANHNEVRNHESQRRNSVISESEETISSTSSRRASHDSCHEQIHGLNMKF</sequence>
<organism evidence="2 3">
    <name type="scientific">Acrobeloides nanus</name>
    <dbReference type="NCBI Taxonomy" id="290746"/>
    <lineage>
        <taxon>Eukaryota</taxon>
        <taxon>Metazoa</taxon>
        <taxon>Ecdysozoa</taxon>
        <taxon>Nematoda</taxon>
        <taxon>Chromadorea</taxon>
        <taxon>Rhabditida</taxon>
        <taxon>Tylenchina</taxon>
        <taxon>Cephalobomorpha</taxon>
        <taxon>Cephaloboidea</taxon>
        <taxon>Cephalobidae</taxon>
        <taxon>Acrobeloides</taxon>
    </lineage>
</organism>
<feature type="region of interest" description="Disordered" evidence="1">
    <location>
        <begin position="100"/>
        <end position="155"/>
    </location>
</feature>
<dbReference type="AlphaFoldDB" id="A0A914CSX2"/>
<evidence type="ECO:0000313" key="3">
    <source>
        <dbReference type="WBParaSite" id="ACRNAN_scaffold1419.g23339.t1"/>
    </source>
</evidence>
<evidence type="ECO:0000313" key="2">
    <source>
        <dbReference type="Proteomes" id="UP000887540"/>
    </source>
</evidence>
<dbReference type="Proteomes" id="UP000887540">
    <property type="component" value="Unplaced"/>
</dbReference>
<feature type="compositionally biased region" description="Basic and acidic residues" evidence="1">
    <location>
        <begin position="139"/>
        <end position="148"/>
    </location>
</feature>
<feature type="compositionally biased region" description="Basic and acidic residues" evidence="1">
    <location>
        <begin position="108"/>
        <end position="119"/>
    </location>
</feature>
<dbReference type="WBParaSite" id="ACRNAN_scaffold1419.g23339.t1">
    <property type="protein sequence ID" value="ACRNAN_scaffold1419.g23339.t1"/>
    <property type="gene ID" value="ACRNAN_scaffold1419.g23339"/>
</dbReference>
<reference evidence="3" key="1">
    <citation type="submission" date="2022-11" db="UniProtKB">
        <authorList>
            <consortium name="WormBaseParasite"/>
        </authorList>
    </citation>
    <scope>IDENTIFICATION</scope>
</reference>
<protein>
    <submittedName>
        <fullName evidence="3">Uncharacterized protein</fullName>
    </submittedName>
</protein>
<keyword evidence="2" id="KW-1185">Reference proteome</keyword>